<reference evidence="1" key="1">
    <citation type="journal article" date="2011" name="Proc. Natl. Acad. Sci. U.S.A.">
        <title>Distant Mimivirus relative with a larger genome highlights the fundamental features of Megaviridae.</title>
        <authorList>
            <person name="Arslan D."/>
            <person name="Legendre M."/>
            <person name="Seltzer V."/>
            <person name="Abergel C."/>
            <person name="Claverie J.M."/>
        </authorList>
    </citation>
    <scope>NUCLEOTIDE SEQUENCE [LARGE SCALE GENOMIC DNA]</scope>
</reference>
<proteinExistence type="predicted"/>
<dbReference type="EMBL" id="JN258408">
    <property type="protein sequence ID" value="AEQ32658.1"/>
    <property type="molecule type" value="Genomic_DNA"/>
</dbReference>
<sequence length="106" mass="11779">MFETWKQDVTDVPDEPIILALTFANPTRGNVAGKLFESTIKPLKFLPMTLVFCEDPDCRGLPELEKLACANDPGIYANELIPIEPLYSASDLLFLPNANDPLDKAR</sequence>
<protein>
    <submittedName>
        <fullName evidence="1">Uncharacterized protein mg288</fullName>
    </submittedName>
</protein>
<name>G5CS22_9VIRU</name>
<dbReference type="RefSeq" id="YP_004894339.1">
    <property type="nucleotide sequence ID" value="NC_016072.1"/>
</dbReference>
<accession>G5CS22</accession>
<dbReference type="GeneID" id="11257253"/>
<gene>
    <name evidence="1" type="primary">mg288</name>
</gene>
<organism evidence="1">
    <name type="scientific">Megavirus chiliensis</name>
    <dbReference type="NCBI Taxonomy" id="1094892"/>
    <lineage>
        <taxon>Viruses</taxon>
        <taxon>Varidnaviria</taxon>
        <taxon>Bamfordvirae</taxon>
        <taxon>Nucleocytoviricota</taxon>
        <taxon>Megaviricetes</taxon>
        <taxon>Imitervirales</taxon>
        <taxon>Mimiviridae</taxon>
        <taxon>Megamimivirinae</taxon>
        <taxon>Megavirus</taxon>
        <taxon>Megavirus chilense</taxon>
    </lineage>
</organism>
<dbReference type="KEGG" id="vg:11257253"/>
<evidence type="ECO:0000313" key="1">
    <source>
        <dbReference type="EMBL" id="AEQ32658.1"/>
    </source>
</evidence>